<protein>
    <submittedName>
        <fullName evidence="2">Uncharacterized protein</fullName>
    </submittedName>
</protein>
<dbReference type="EMBL" id="VSRR010126231">
    <property type="protein sequence ID" value="MPD01221.1"/>
    <property type="molecule type" value="Genomic_DNA"/>
</dbReference>
<evidence type="ECO:0000256" key="1">
    <source>
        <dbReference type="SAM" id="MobiDB-lite"/>
    </source>
</evidence>
<comment type="caution">
    <text evidence="2">The sequence shown here is derived from an EMBL/GenBank/DDBJ whole genome shotgun (WGS) entry which is preliminary data.</text>
</comment>
<name>A0A5B7JWE1_PORTR</name>
<organism evidence="2 3">
    <name type="scientific">Portunus trituberculatus</name>
    <name type="common">Swimming crab</name>
    <name type="synonym">Neptunus trituberculatus</name>
    <dbReference type="NCBI Taxonomy" id="210409"/>
    <lineage>
        <taxon>Eukaryota</taxon>
        <taxon>Metazoa</taxon>
        <taxon>Ecdysozoa</taxon>
        <taxon>Arthropoda</taxon>
        <taxon>Crustacea</taxon>
        <taxon>Multicrustacea</taxon>
        <taxon>Malacostraca</taxon>
        <taxon>Eumalacostraca</taxon>
        <taxon>Eucarida</taxon>
        <taxon>Decapoda</taxon>
        <taxon>Pleocyemata</taxon>
        <taxon>Brachyura</taxon>
        <taxon>Eubrachyura</taxon>
        <taxon>Portunoidea</taxon>
        <taxon>Portunidae</taxon>
        <taxon>Portuninae</taxon>
        <taxon>Portunus</taxon>
    </lineage>
</organism>
<gene>
    <name evidence="2" type="ORF">E2C01_096739</name>
</gene>
<evidence type="ECO:0000313" key="3">
    <source>
        <dbReference type="Proteomes" id="UP000324222"/>
    </source>
</evidence>
<feature type="region of interest" description="Disordered" evidence="1">
    <location>
        <begin position="1"/>
        <end position="38"/>
    </location>
</feature>
<reference evidence="2 3" key="1">
    <citation type="submission" date="2019-05" db="EMBL/GenBank/DDBJ databases">
        <title>Another draft genome of Portunus trituberculatus and its Hox gene families provides insights of decapod evolution.</title>
        <authorList>
            <person name="Jeong J.-H."/>
            <person name="Song I."/>
            <person name="Kim S."/>
            <person name="Choi T."/>
            <person name="Kim D."/>
            <person name="Ryu S."/>
            <person name="Kim W."/>
        </authorList>
    </citation>
    <scope>NUCLEOTIDE SEQUENCE [LARGE SCALE GENOMIC DNA]</scope>
    <source>
        <tissue evidence="2">Muscle</tissue>
    </source>
</reference>
<dbReference type="AlphaFoldDB" id="A0A5B7JWE1"/>
<accession>A0A5B7JWE1</accession>
<keyword evidence="3" id="KW-1185">Reference proteome</keyword>
<evidence type="ECO:0000313" key="2">
    <source>
        <dbReference type="EMBL" id="MPD01221.1"/>
    </source>
</evidence>
<proteinExistence type="predicted"/>
<dbReference type="Proteomes" id="UP000324222">
    <property type="component" value="Unassembled WGS sequence"/>
</dbReference>
<sequence length="112" mass="12923">MKEDARMSSTARRRGQSASLRTSKHSPEKSGWKKRRKERVWSAECVALRREEKHRLCEAIAGNLIRSHQIRAARHVPAVIVLPRPIERQPESIKVRPQSFAKVLPTHFPRTA</sequence>